<keyword evidence="3" id="KW-1185">Reference proteome</keyword>
<dbReference type="EMBL" id="JANAWD010000168">
    <property type="protein sequence ID" value="KAJ3484993.1"/>
    <property type="molecule type" value="Genomic_DNA"/>
</dbReference>
<dbReference type="AlphaFoldDB" id="A0AAD5V333"/>
<dbReference type="Proteomes" id="UP001212997">
    <property type="component" value="Unassembled WGS sequence"/>
</dbReference>
<feature type="region of interest" description="Disordered" evidence="1">
    <location>
        <begin position="20"/>
        <end position="44"/>
    </location>
</feature>
<protein>
    <recommendedName>
        <fullName evidence="4">Glutamyl-tRNA(Gln) amidotransferase subunit F, mitochondrial</fullName>
    </recommendedName>
</protein>
<feature type="compositionally biased region" description="Polar residues" evidence="1">
    <location>
        <begin position="22"/>
        <end position="35"/>
    </location>
</feature>
<name>A0AAD5V333_9APHY</name>
<sequence length="177" mass="19362">MLRTLRCPARLPIRNARRCAASTRQHIPSRSTHTAAPTDEYGIPTQPTWSVNDLLSSYPKPTISPSKLQKLHALSALVPPEEGTPEHRKLTTEMENLVKLVEAVKLVDTTHLVAPESSASNDVPDGRIWAEGTGIDLESEAEKMESSLEGQAGHALLNHAARTSNGLYVVDSDRARR</sequence>
<reference evidence="2" key="1">
    <citation type="submission" date="2022-07" db="EMBL/GenBank/DDBJ databases">
        <title>Genome Sequence of Physisporinus lineatus.</title>
        <authorList>
            <person name="Buettner E."/>
        </authorList>
    </citation>
    <scope>NUCLEOTIDE SEQUENCE</scope>
    <source>
        <strain evidence="2">VT162</strain>
    </source>
</reference>
<evidence type="ECO:0000256" key="1">
    <source>
        <dbReference type="SAM" id="MobiDB-lite"/>
    </source>
</evidence>
<comment type="caution">
    <text evidence="2">The sequence shown here is derived from an EMBL/GenBank/DDBJ whole genome shotgun (WGS) entry which is preliminary data.</text>
</comment>
<evidence type="ECO:0000313" key="2">
    <source>
        <dbReference type="EMBL" id="KAJ3484993.1"/>
    </source>
</evidence>
<evidence type="ECO:0000313" key="3">
    <source>
        <dbReference type="Proteomes" id="UP001212997"/>
    </source>
</evidence>
<evidence type="ECO:0008006" key="4">
    <source>
        <dbReference type="Google" id="ProtNLM"/>
    </source>
</evidence>
<proteinExistence type="predicted"/>
<organism evidence="2 3">
    <name type="scientific">Meripilus lineatus</name>
    <dbReference type="NCBI Taxonomy" id="2056292"/>
    <lineage>
        <taxon>Eukaryota</taxon>
        <taxon>Fungi</taxon>
        <taxon>Dikarya</taxon>
        <taxon>Basidiomycota</taxon>
        <taxon>Agaricomycotina</taxon>
        <taxon>Agaricomycetes</taxon>
        <taxon>Polyporales</taxon>
        <taxon>Meripilaceae</taxon>
        <taxon>Meripilus</taxon>
    </lineage>
</organism>
<accession>A0AAD5V333</accession>
<gene>
    <name evidence="2" type="ORF">NLI96_g5258</name>
</gene>